<evidence type="ECO:0000313" key="3">
    <source>
        <dbReference type="Proteomes" id="UP001066276"/>
    </source>
</evidence>
<protein>
    <recommendedName>
        <fullName evidence="4">Secreted protein</fullName>
    </recommendedName>
</protein>
<keyword evidence="1" id="KW-0732">Signal</keyword>
<accession>A0AAV7SN18</accession>
<organism evidence="2 3">
    <name type="scientific">Pleurodeles waltl</name>
    <name type="common">Iberian ribbed newt</name>
    <dbReference type="NCBI Taxonomy" id="8319"/>
    <lineage>
        <taxon>Eukaryota</taxon>
        <taxon>Metazoa</taxon>
        <taxon>Chordata</taxon>
        <taxon>Craniata</taxon>
        <taxon>Vertebrata</taxon>
        <taxon>Euteleostomi</taxon>
        <taxon>Amphibia</taxon>
        <taxon>Batrachia</taxon>
        <taxon>Caudata</taxon>
        <taxon>Salamandroidea</taxon>
        <taxon>Salamandridae</taxon>
        <taxon>Pleurodelinae</taxon>
        <taxon>Pleurodeles</taxon>
    </lineage>
</organism>
<dbReference type="AlphaFoldDB" id="A0AAV7SN18"/>
<evidence type="ECO:0000256" key="1">
    <source>
        <dbReference type="SAM" id="SignalP"/>
    </source>
</evidence>
<keyword evidence="3" id="KW-1185">Reference proteome</keyword>
<evidence type="ECO:0008006" key="4">
    <source>
        <dbReference type="Google" id="ProtNLM"/>
    </source>
</evidence>
<feature type="signal peptide" evidence="1">
    <location>
        <begin position="1"/>
        <end position="27"/>
    </location>
</feature>
<dbReference type="Proteomes" id="UP001066276">
    <property type="component" value="Chromosome 4_2"/>
</dbReference>
<gene>
    <name evidence="2" type="ORF">NDU88_005881</name>
</gene>
<dbReference type="EMBL" id="JANPWB010000008">
    <property type="protein sequence ID" value="KAJ1165453.1"/>
    <property type="molecule type" value="Genomic_DNA"/>
</dbReference>
<reference evidence="2" key="1">
    <citation type="journal article" date="2022" name="bioRxiv">
        <title>Sequencing and chromosome-scale assembly of the giantPleurodeles waltlgenome.</title>
        <authorList>
            <person name="Brown T."/>
            <person name="Elewa A."/>
            <person name="Iarovenko S."/>
            <person name="Subramanian E."/>
            <person name="Araus A.J."/>
            <person name="Petzold A."/>
            <person name="Susuki M."/>
            <person name="Suzuki K.-i.T."/>
            <person name="Hayashi T."/>
            <person name="Toyoda A."/>
            <person name="Oliveira C."/>
            <person name="Osipova E."/>
            <person name="Leigh N.D."/>
            <person name="Simon A."/>
            <person name="Yun M.H."/>
        </authorList>
    </citation>
    <scope>NUCLEOTIDE SEQUENCE</scope>
    <source>
        <strain evidence="2">20211129_DDA</strain>
        <tissue evidence="2">Liver</tissue>
    </source>
</reference>
<evidence type="ECO:0000313" key="2">
    <source>
        <dbReference type="EMBL" id="KAJ1165453.1"/>
    </source>
</evidence>
<name>A0AAV7SN18_PLEWA</name>
<sequence>MLMTFRSWGAMAVSALLYMWCGHGSDGEPEWMEFMVLRVSSSLTLVNEFRRLVRVEFVEEKIGVVGVLKLSWMSMIFRWKEMASASHSSWEGGMSLTMALGLESSFTMLKSSLLSCALFFRWVLNEDLLASLRSW</sequence>
<proteinExistence type="predicted"/>
<feature type="chain" id="PRO_5043798603" description="Secreted protein" evidence="1">
    <location>
        <begin position="28"/>
        <end position="135"/>
    </location>
</feature>
<comment type="caution">
    <text evidence="2">The sequence shown here is derived from an EMBL/GenBank/DDBJ whole genome shotgun (WGS) entry which is preliminary data.</text>
</comment>